<dbReference type="PRINTS" id="PR00837">
    <property type="entry name" value="V5TPXLIKE"/>
</dbReference>
<sequence length="259" mass="27164">MKIAATLAAIVSTLAVLAPLSAASQSAVERDSVAVYEAELESRSASSCGVGSSRKHHHKKGKKKNKHKTSSARPSHYYSSTIEKASPSTSPKTSNPAASTSTPSSSTGTASLSTFEQTMLSMHNADRAKHSASALTWDATLASAAAKWAAGCKWQHTPNNPYGQNIAAGTASGFGAKDSCTMWYDEVSQYDFSTAQYSDATGHFTQMVWKGTKRLGCAIQSCSASQMGLGSSGSAQYVVCNYDPPGNVIGQFKENVLAS</sequence>
<dbReference type="InterPro" id="IPR002413">
    <property type="entry name" value="V5_allergen-like"/>
</dbReference>
<evidence type="ECO:0000313" key="4">
    <source>
        <dbReference type="EMBL" id="TKY84920.1"/>
    </source>
</evidence>
<evidence type="ECO:0000256" key="2">
    <source>
        <dbReference type="SAM" id="SignalP"/>
    </source>
</evidence>
<dbReference type="InterPro" id="IPR014044">
    <property type="entry name" value="CAP_dom"/>
</dbReference>
<comment type="caution">
    <text evidence="4">The sequence shown here is derived from an EMBL/GenBank/DDBJ whole genome shotgun (WGS) entry which is preliminary data.</text>
</comment>
<feature type="domain" description="SCP" evidence="3">
    <location>
        <begin position="114"/>
        <end position="250"/>
    </location>
</feature>
<dbReference type="InterPro" id="IPR035940">
    <property type="entry name" value="CAP_sf"/>
</dbReference>
<keyword evidence="5" id="KW-1185">Reference proteome</keyword>
<dbReference type="PROSITE" id="PS01009">
    <property type="entry name" value="CRISP_1"/>
    <property type="match status" value="1"/>
</dbReference>
<protein>
    <recommendedName>
        <fullName evidence="3">SCP domain-containing protein</fullName>
    </recommendedName>
</protein>
<dbReference type="SUPFAM" id="SSF55797">
    <property type="entry name" value="PR-1-like"/>
    <property type="match status" value="1"/>
</dbReference>
<dbReference type="PANTHER" id="PTHR10334">
    <property type="entry name" value="CYSTEINE-RICH SECRETORY PROTEIN-RELATED"/>
    <property type="match status" value="1"/>
</dbReference>
<dbReference type="InterPro" id="IPR001283">
    <property type="entry name" value="CRISP-related"/>
</dbReference>
<dbReference type="SMART" id="SM00198">
    <property type="entry name" value="SCP"/>
    <property type="match status" value="1"/>
</dbReference>
<feature type="region of interest" description="Disordered" evidence="1">
    <location>
        <begin position="45"/>
        <end position="110"/>
    </location>
</feature>
<dbReference type="PRINTS" id="PR00838">
    <property type="entry name" value="V5ALLERGEN"/>
</dbReference>
<feature type="compositionally biased region" description="Basic residues" evidence="1">
    <location>
        <begin position="53"/>
        <end position="70"/>
    </location>
</feature>
<dbReference type="Gene3D" id="3.40.33.10">
    <property type="entry name" value="CAP"/>
    <property type="match status" value="1"/>
</dbReference>
<dbReference type="GeneID" id="40728895"/>
<dbReference type="OrthoDB" id="337038at2759"/>
<dbReference type="PROSITE" id="PS01010">
    <property type="entry name" value="CRISP_2"/>
    <property type="match status" value="1"/>
</dbReference>
<proteinExistence type="predicted"/>
<organism evidence="4 5">
    <name type="scientific">Sporisorium graminicola</name>
    <dbReference type="NCBI Taxonomy" id="280036"/>
    <lineage>
        <taxon>Eukaryota</taxon>
        <taxon>Fungi</taxon>
        <taxon>Dikarya</taxon>
        <taxon>Basidiomycota</taxon>
        <taxon>Ustilaginomycotina</taxon>
        <taxon>Ustilaginomycetes</taxon>
        <taxon>Ustilaginales</taxon>
        <taxon>Ustilaginaceae</taxon>
        <taxon>Sporisorium</taxon>
    </lineage>
</organism>
<dbReference type="FunFam" id="3.40.33.10:FF:000010">
    <property type="entry name" value="Predicted protein"/>
    <property type="match status" value="1"/>
</dbReference>
<gene>
    <name evidence="4" type="ORF">EX895_006000</name>
</gene>
<dbReference type="RefSeq" id="XP_029736905.1">
    <property type="nucleotide sequence ID" value="XM_029886592.1"/>
</dbReference>
<feature type="compositionally biased region" description="Low complexity" evidence="1">
    <location>
        <begin position="85"/>
        <end position="110"/>
    </location>
</feature>
<evidence type="ECO:0000313" key="5">
    <source>
        <dbReference type="Proteomes" id="UP000306050"/>
    </source>
</evidence>
<feature type="signal peptide" evidence="2">
    <location>
        <begin position="1"/>
        <end position="23"/>
    </location>
</feature>
<dbReference type="GO" id="GO:0005576">
    <property type="term" value="C:extracellular region"/>
    <property type="evidence" value="ECO:0007669"/>
    <property type="project" value="InterPro"/>
</dbReference>
<evidence type="ECO:0000256" key="1">
    <source>
        <dbReference type="SAM" id="MobiDB-lite"/>
    </source>
</evidence>
<dbReference type="KEGG" id="sgra:EX895_006000"/>
<dbReference type="InterPro" id="IPR018244">
    <property type="entry name" value="Allrgn_V5/Tpx1_CS"/>
</dbReference>
<dbReference type="AlphaFoldDB" id="A0A4U7KL56"/>
<feature type="chain" id="PRO_5020915331" description="SCP domain-containing protein" evidence="2">
    <location>
        <begin position="24"/>
        <end position="259"/>
    </location>
</feature>
<keyword evidence="2" id="KW-0732">Signal</keyword>
<name>A0A4U7KL56_9BASI</name>
<feature type="compositionally biased region" description="Polar residues" evidence="1">
    <location>
        <begin position="71"/>
        <end position="83"/>
    </location>
</feature>
<accession>A0A4U7KL56</accession>
<dbReference type="Pfam" id="PF00188">
    <property type="entry name" value="CAP"/>
    <property type="match status" value="1"/>
</dbReference>
<dbReference type="Proteomes" id="UP000306050">
    <property type="component" value="Chromosome SGRAM_8"/>
</dbReference>
<evidence type="ECO:0000259" key="3">
    <source>
        <dbReference type="SMART" id="SM00198"/>
    </source>
</evidence>
<dbReference type="EMBL" id="SRRM01000021">
    <property type="protein sequence ID" value="TKY84920.1"/>
    <property type="molecule type" value="Genomic_DNA"/>
</dbReference>
<reference evidence="4 5" key="1">
    <citation type="submission" date="2019-05" db="EMBL/GenBank/DDBJ databases">
        <title>Sporisorium graminicola CBS 10092 draft sequencing and annotation.</title>
        <authorList>
            <person name="Solano-Gonzalez S."/>
            <person name="Caddick M.X."/>
            <person name="Darby A."/>
        </authorList>
    </citation>
    <scope>NUCLEOTIDE SEQUENCE [LARGE SCALE GENOMIC DNA]</scope>
    <source>
        <strain evidence="4 5">CBS 10092</strain>
    </source>
</reference>